<comment type="subcellular location">
    <subcellularLocation>
        <location evidence="2">Cytoplasm</location>
    </subcellularLocation>
    <subcellularLocation>
        <location evidence="1">Nucleus</location>
    </subcellularLocation>
</comment>
<keyword evidence="6 10" id="KW-0863">Zinc-finger</keyword>
<comment type="caution">
    <text evidence="12">The sequence shown here is derived from an EMBL/GenBank/DDBJ whole genome shotgun (WGS) entry which is preliminary data.</text>
</comment>
<evidence type="ECO:0000256" key="5">
    <source>
        <dbReference type="ARBA" id="ARBA00022723"/>
    </source>
</evidence>
<dbReference type="AlphaFoldDB" id="A0A168CUM3"/>
<dbReference type="SUPFAM" id="SSF57667">
    <property type="entry name" value="beta-beta-alpha zinc fingers"/>
    <property type="match status" value="1"/>
</dbReference>
<dbReference type="GO" id="GO:0042254">
    <property type="term" value="P:ribosome biogenesis"/>
    <property type="evidence" value="ECO:0007669"/>
    <property type="project" value="UniProtKB-KW"/>
</dbReference>
<dbReference type="GO" id="GO:0005737">
    <property type="term" value="C:cytoplasm"/>
    <property type="evidence" value="ECO:0007669"/>
    <property type="project" value="UniProtKB-SubCell"/>
</dbReference>
<dbReference type="Pfam" id="PF12171">
    <property type="entry name" value="zf-C2H2_jaz"/>
    <property type="match status" value="1"/>
</dbReference>
<evidence type="ECO:0000256" key="2">
    <source>
        <dbReference type="ARBA" id="ARBA00004496"/>
    </source>
</evidence>
<keyword evidence="8" id="KW-0539">Nucleus</keyword>
<dbReference type="InterPro" id="IPR022755">
    <property type="entry name" value="Znf_C2H2_jaz"/>
</dbReference>
<feature type="domain" description="C2H2-type" evidence="11">
    <location>
        <begin position="47"/>
        <end position="71"/>
    </location>
</feature>
<evidence type="ECO:0000313" key="13">
    <source>
        <dbReference type="Proteomes" id="UP000242877"/>
    </source>
</evidence>
<evidence type="ECO:0000259" key="11">
    <source>
        <dbReference type="PROSITE" id="PS50157"/>
    </source>
</evidence>
<evidence type="ECO:0000256" key="1">
    <source>
        <dbReference type="ARBA" id="ARBA00004123"/>
    </source>
</evidence>
<dbReference type="EMBL" id="AZGZ01000002">
    <property type="protein sequence ID" value="KZZ97034.1"/>
    <property type="molecule type" value="Genomic_DNA"/>
</dbReference>
<sequence length="117" mass="13357">MGALRRVKTKRRTRDYDQVLEDISSAKHLKQYKETKDAEDLPALGAHFCVECSKWFESEHNLVAHRKGKNHKRRLRLLKEEPHSQKVAEAAIGLTTNNGVRSANLVVPEAIDVDEDL</sequence>
<dbReference type="VEuPathDB" id="FungiDB:AAP_00677"/>
<keyword evidence="5" id="KW-0479">Metal-binding</keyword>
<reference evidence="12 13" key="1">
    <citation type="journal article" date="2016" name="Genome Biol. Evol.">
        <title>Divergent and convergent evolution of fungal pathogenicity.</title>
        <authorList>
            <person name="Shang Y."/>
            <person name="Xiao G."/>
            <person name="Zheng P."/>
            <person name="Cen K."/>
            <person name="Zhan S."/>
            <person name="Wang C."/>
        </authorList>
    </citation>
    <scope>NUCLEOTIDE SEQUENCE [LARGE SCALE GENOMIC DNA]</scope>
    <source>
        <strain evidence="12 13">ARSEF 7405</strain>
    </source>
</reference>
<evidence type="ECO:0000256" key="9">
    <source>
        <dbReference type="ARBA" id="ARBA00038064"/>
    </source>
</evidence>
<dbReference type="GO" id="GO:0043021">
    <property type="term" value="F:ribonucleoprotein complex binding"/>
    <property type="evidence" value="ECO:0007669"/>
    <property type="project" value="UniProtKB-ARBA"/>
</dbReference>
<evidence type="ECO:0000256" key="8">
    <source>
        <dbReference type="ARBA" id="ARBA00023242"/>
    </source>
</evidence>
<dbReference type="PROSITE" id="PS00028">
    <property type="entry name" value="ZINC_FINGER_C2H2_1"/>
    <property type="match status" value="1"/>
</dbReference>
<evidence type="ECO:0000256" key="3">
    <source>
        <dbReference type="ARBA" id="ARBA00022490"/>
    </source>
</evidence>
<dbReference type="Gene3D" id="3.30.160.60">
    <property type="entry name" value="Classic Zinc Finger"/>
    <property type="match status" value="1"/>
</dbReference>
<dbReference type="PANTHER" id="PTHR46095">
    <property type="entry name" value="ZINC FINGER PROTEIN 593"/>
    <property type="match status" value="1"/>
</dbReference>
<keyword evidence="7" id="KW-0862">Zinc</keyword>
<dbReference type="GO" id="GO:0003676">
    <property type="term" value="F:nucleic acid binding"/>
    <property type="evidence" value="ECO:0007669"/>
    <property type="project" value="InterPro"/>
</dbReference>
<accession>A0A168CUM3</accession>
<comment type="similarity">
    <text evidence="9">Belongs to the ZNF593/BUD20 C2H2-type zinc-finger protein family.</text>
</comment>
<protein>
    <submittedName>
        <fullName evidence="12">C2H2 finger domain-containing protein</fullName>
    </submittedName>
</protein>
<dbReference type="OrthoDB" id="24683at2759"/>
<evidence type="ECO:0000256" key="7">
    <source>
        <dbReference type="ARBA" id="ARBA00022833"/>
    </source>
</evidence>
<dbReference type="PANTHER" id="PTHR46095:SF1">
    <property type="entry name" value="ZINC FINGER PROTEIN 593"/>
    <property type="match status" value="1"/>
</dbReference>
<gene>
    <name evidence="12" type="ORF">AAP_00677</name>
</gene>
<organism evidence="12 13">
    <name type="scientific">Ascosphaera apis ARSEF 7405</name>
    <dbReference type="NCBI Taxonomy" id="392613"/>
    <lineage>
        <taxon>Eukaryota</taxon>
        <taxon>Fungi</taxon>
        <taxon>Dikarya</taxon>
        <taxon>Ascomycota</taxon>
        <taxon>Pezizomycotina</taxon>
        <taxon>Eurotiomycetes</taxon>
        <taxon>Eurotiomycetidae</taxon>
        <taxon>Onygenales</taxon>
        <taxon>Ascosphaeraceae</taxon>
        <taxon>Ascosphaera</taxon>
    </lineage>
</organism>
<dbReference type="GO" id="GO:0008270">
    <property type="term" value="F:zinc ion binding"/>
    <property type="evidence" value="ECO:0007669"/>
    <property type="project" value="UniProtKB-KW"/>
</dbReference>
<keyword evidence="13" id="KW-1185">Reference proteome</keyword>
<dbReference type="GO" id="GO:0005634">
    <property type="term" value="C:nucleus"/>
    <property type="evidence" value="ECO:0007669"/>
    <property type="project" value="UniProtKB-SubCell"/>
</dbReference>
<dbReference type="InterPro" id="IPR003604">
    <property type="entry name" value="Matrin/U1-like-C_Znf_C2H2"/>
</dbReference>
<dbReference type="SMART" id="SM00451">
    <property type="entry name" value="ZnF_U1"/>
    <property type="match status" value="1"/>
</dbReference>
<dbReference type="InterPro" id="IPR036236">
    <property type="entry name" value="Znf_C2H2_sf"/>
</dbReference>
<evidence type="ECO:0000256" key="4">
    <source>
        <dbReference type="ARBA" id="ARBA00022517"/>
    </source>
</evidence>
<evidence type="ECO:0000256" key="6">
    <source>
        <dbReference type="ARBA" id="ARBA00022771"/>
    </source>
</evidence>
<dbReference type="FunFam" id="3.30.160.60:FF:000299">
    <property type="entry name" value="Zinc finger protein 593"/>
    <property type="match status" value="1"/>
</dbReference>
<keyword evidence="4" id="KW-0690">Ribosome biogenesis</keyword>
<proteinExistence type="inferred from homology"/>
<dbReference type="PROSITE" id="PS50157">
    <property type="entry name" value="ZINC_FINGER_C2H2_2"/>
    <property type="match status" value="1"/>
</dbReference>
<name>A0A168CUM3_9EURO</name>
<dbReference type="Proteomes" id="UP000242877">
    <property type="component" value="Unassembled WGS sequence"/>
</dbReference>
<evidence type="ECO:0000313" key="12">
    <source>
        <dbReference type="EMBL" id="KZZ97034.1"/>
    </source>
</evidence>
<dbReference type="InterPro" id="IPR051879">
    <property type="entry name" value="C2H2-ZF_Maturation_Protein"/>
</dbReference>
<dbReference type="InterPro" id="IPR013087">
    <property type="entry name" value="Znf_C2H2_type"/>
</dbReference>
<evidence type="ECO:0000256" key="10">
    <source>
        <dbReference type="PROSITE-ProRule" id="PRU00042"/>
    </source>
</evidence>
<keyword evidence="3" id="KW-0963">Cytoplasm</keyword>